<dbReference type="AlphaFoldDB" id="A0AAN9ZDQ9"/>
<evidence type="ECO:0000256" key="9">
    <source>
        <dbReference type="ARBA" id="ARBA00023160"/>
    </source>
</evidence>
<dbReference type="GO" id="GO:0042761">
    <property type="term" value="P:very long-chain fatty acid biosynthetic process"/>
    <property type="evidence" value="ECO:0007669"/>
    <property type="project" value="TreeGrafter"/>
</dbReference>
<comment type="similarity">
    <text evidence="10">Belongs to the ELO family.</text>
</comment>
<keyword evidence="6 10" id="KW-1133">Transmembrane helix</keyword>
<keyword evidence="2 10" id="KW-0444">Lipid biosynthesis</keyword>
<keyword evidence="4 10" id="KW-0812">Transmembrane</keyword>
<evidence type="ECO:0000256" key="10">
    <source>
        <dbReference type="RuleBase" id="RU361115"/>
    </source>
</evidence>
<proteinExistence type="inferred from homology"/>
<comment type="catalytic activity">
    <reaction evidence="10">
        <text>a very-long-chain acyl-CoA + malonyl-CoA + H(+) = a very-long-chain 3-oxoacyl-CoA + CO2 + CoA</text>
        <dbReference type="Rhea" id="RHEA:32727"/>
        <dbReference type="ChEBI" id="CHEBI:15378"/>
        <dbReference type="ChEBI" id="CHEBI:16526"/>
        <dbReference type="ChEBI" id="CHEBI:57287"/>
        <dbReference type="ChEBI" id="CHEBI:57384"/>
        <dbReference type="ChEBI" id="CHEBI:90725"/>
        <dbReference type="ChEBI" id="CHEBI:90736"/>
        <dbReference type="EC" id="2.3.1.199"/>
    </reaction>
</comment>
<evidence type="ECO:0000256" key="7">
    <source>
        <dbReference type="ARBA" id="ARBA00023098"/>
    </source>
</evidence>
<dbReference type="GO" id="GO:0034626">
    <property type="term" value="P:fatty acid elongation, polyunsaturated fatty acid"/>
    <property type="evidence" value="ECO:0007669"/>
    <property type="project" value="TreeGrafter"/>
</dbReference>
<comment type="subcellular location">
    <subcellularLocation>
        <location evidence="1">Membrane</location>
        <topology evidence="1">Multi-pass membrane protein</topology>
    </subcellularLocation>
</comment>
<feature type="transmembrane region" description="Helical" evidence="10">
    <location>
        <begin position="57"/>
        <end position="81"/>
    </location>
</feature>
<comment type="caution">
    <text evidence="11">The sequence shown here is derived from an EMBL/GenBank/DDBJ whole genome shotgun (WGS) entry which is preliminary data.</text>
</comment>
<keyword evidence="9 10" id="KW-0275">Fatty acid biosynthesis</keyword>
<reference evidence="11 12" key="1">
    <citation type="submission" date="2024-03" db="EMBL/GenBank/DDBJ databases">
        <title>The genome assembly and annotation of the cricket Gryllus longicercus Weissman &amp; Gray.</title>
        <authorList>
            <person name="Szrajer S."/>
            <person name="Gray D."/>
            <person name="Ylla G."/>
        </authorList>
    </citation>
    <scope>NUCLEOTIDE SEQUENCE [LARGE SCALE GENOMIC DNA]</scope>
    <source>
        <strain evidence="11">DAG 2021-001</strain>
        <tissue evidence="11">Whole body minus gut</tissue>
    </source>
</reference>
<dbReference type="EMBL" id="JAZDUA010000056">
    <property type="protein sequence ID" value="KAK7870540.1"/>
    <property type="molecule type" value="Genomic_DNA"/>
</dbReference>
<protein>
    <recommendedName>
        <fullName evidence="10">Elongation of very long chain fatty acids protein</fullName>
        <ecNumber evidence="10">2.3.1.199</ecNumber>
    </recommendedName>
    <alternativeName>
        <fullName evidence="10">Very-long-chain 3-oxoacyl-CoA synthase</fullName>
    </alternativeName>
</protein>
<dbReference type="GO" id="GO:0009922">
    <property type="term" value="F:fatty acid elongase activity"/>
    <property type="evidence" value="ECO:0007669"/>
    <property type="project" value="UniProtKB-EC"/>
</dbReference>
<evidence type="ECO:0000256" key="2">
    <source>
        <dbReference type="ARBA" id="ARBA00022516"/>
    </source>
</evidence>
<dbReference type="GO" id="GO:0030148">
    <property type="term" value="P:sphingolipid biosynthetic process"/>
    <property type="evidence" value="ECO:0007669"/>
    <property type="project" value="TreeGrafter"/>
</dbReference>
<dbReference type="PANTHER" id="PTHR11157">
    <property type="entry name" value="FATTY ACID ACYL TRANSFERASE-RELATED"/>
    <property type="match status" value="1"/>
</dbReference>
<dbReference type="GO" id="GO:0019367">
    <property type="term" value="P:fatty acid elongation, saturated fatty acid"/>
    <property type="evidence" value="ECO:0007669"/>
    <property type="project" value="TreeGrafter"/>
</dbReference>
<feature type="transmembrane region" description="Helical" evidence="10">
    <location>
        <begin position="161"/>
        <end position="180"/>
    </location>
</feature>
<feature type="transmembrane region" description="Helical" evidence="10">
    <location>
        <begin position="20"/>
        <end position="45"/>
    </location>
</feature>
<keyword evidence="7 10" id="KW-0443">Lipid metabolism</keyword>
<feature type="transmembrane region" description="Helical" evidence="10">
    <location>
        <begin position="108"/>
        <end position="126"/>
    </location>
</feature>
<feature type="transmembrane region" description="Helical" evidence="10">
    <location>
        <begin position="189"/>
        <end position="212"/>
    </location>
</feature>
<dbReference type="Pfam" id="PF01151">
    <property type="entry name" value="ELO"/>
    <property type="match status" value="1"/>
</dbReference>
<evidence type="ECO:0000313" key="12">
    <source>
        <dbReference type="Proteomes" id="UP001378592"/>
    </source>
</evidence>
<evidence type="ECO:0000256" key="1">
    <source>
        <dbReference type="ARBA" id="ARBA00004141"/>
    </source>
</evidence>
<keyword evidence="5 10" id="KW-0276">Fatty acid metabolism</keyword>
<dbReference type="InterPro" id="IPR002076">
    <property type="entry name" value="ELO_fam"/>
</dbReference>
<dbReference type="GO" id="GO:0005789">
    <property type="term" value="C:endoplasmic reticulum membrane"/>
    <property type="evidence" value="ECO:0007669"/>
    <property type="project" value="TreeGrafter"/>
</dbReference>
<evidence type="ECO:0000256" key="6">
    <source>
        <dbReference type="ARBA" id="ARBA00022989"/>
    </source>
</evidence>
<evidence type="ECO:0000256" key="4">
    <source>
        <dbReference type="ARBA" id="ARBA00022692"/>
    </source>
</evidence>
<keyword evidence="8 10" id="KW-0472">Membrane</keyword>
<dbReference type="GO" id="GO:0034625">
    <property type="term" value="P:fatty acid elongation, monounsaturated fatty acid"/>
    <property type="evidence" value="ECO:0007669"/>
    <property type="project" value="TreeGrafter"/>
</dbReference>
<gene>
    <name evidence="11" type="ORF">R5R35_002939</name>
</gene>
<evidence type="ECO:0000256" key="3">
    <source>
        <dbReference type="ARBA" id="ARBA00022679"/>
    </source>
</evidence>
<keyword evidence="3 10" id="KW-0808">Transferase</keyword>
<dbReference type="EC" id="2.3.1.199" evidence="10"/>
<dbReference type="Proteomes" id="UP001378592">
    <property type="component" value="Unassembled WGS sequence"/>
</dbReference>
<evidence type="ECO:0000256" key="8">
    <source>
        <dbReference type="ARBA" id="ARBA00023136"/>
    </source>
</evidence>
<sequence>MFGVEEYLTSVHDRRQEQYATSASFFGSVLTAYLTLVLVLGPFLMKKRLPYSLRNTLVLYDLVKIACNVYYFHRIATIFFWSDTSFWCPPVGFDPTDDQTKLVSDTMYFYYAIKMIDLFDTIFIVLRKKRNQLTFRHITHHVSVAIASWVAYRLFPGGAMLWATGIQALAHAVVYFYYFVSAHQIPGVFFLKPFVTLIQMAHFVIVTIVMTINTANITCQQPVLFLLANIIFNIINFFLFSDFYQTAYLHQGHQGFVKQKECYEEYLMKSLDSSKRIVEKDEKENNTAQI</sequence>
<organism evidence="11 12">
    <name type="scientific">Gryllus longicercus</name>
    <dbReference type="NCBI Taxonomy" id="2509291"/>
    <lineage>
        <taxon>Eukaryota</taxon>
        <taxon>Metazoa</taxon>
        <taxon>Ecdysozoa</taxon>
        <taxon>Arthropoda</taxon>
        <taxon>Hexapoda</taxon>
        <taxon>Insecta</taxon>
        <taxon>Pterygota</taxon>
        <taxon>Neoptera</taxon>
        <taxon>Polyneoptera</taxon>
        <taxon>Orthoptera</taxon>
        <taxon>Ensifera</taxon>
        <taxon>Gryllidea</taxon>
        <taxon>Grylloidea</taxon>
        <taxon>Gryllidae</taxon>
        <taxon>Gryllinae</taxon>
        <taxon>Gryllus</taxon>
    </lineage>
</organism>
<feature type="transmembrane region" description="Helical" evidence="10">
    <location>
        <begin position="224"/>
        <end position="244"/>
    </location>
</feature>
<accession>A0AAN9ZDQ9</accession>
<keyword evidence="12" id="KW-1185">Reference proteome</keyword>
<name>A0AAN9ZDQ9_9ORTH</name>
<evidence type="ECO:0000256" key="5">
    <source>
        <dbReference type="ARBA" id="ARBA00022832"/>
    </source>
</evidence>
<dbReference type="PANTHER" id="PTHR11157:SF21">
    <property type="entry name" value="ELONGATION OF VERY LONG CHAIN FATTY ACIDS PROTEIN"/>
    <property type="match status" value="1"/>
</dbReference>
<evidence type="ECO:0000313" key="11">
    <source>
        <dbReference type="EMBL" id="KAK7870540.1"/>
    </source>
</evidence>